<evidence type="ECO:0000313" key="1">
    <source>
        <dbReference type="EMBL" id="MEA0976148.1"/>
    </source>
</evidence>
<organism evidence="1 2">
    <name type="scientific">Lysinibacillus irui</name>
    <dbReference type="NCBI Taxonomy" id="2998077"/>
    <lineage>
        <taxon>Bacteria</taxon>
        <taxon>Bacillati</taxon>
        <taxon>Bacillota</taxon>
        <taxon>Bacilli</taxon>
        <taxon>Bacillales</taxon>
        <taxon>Bacillaceae</taxon>
        <taxon>Lysinibacillus</taxon>
    </lineage>
</organism>
<dbReference type="EMBL" id="JAXUIA010000003">
    <property type="protein sequence ID" value="MEA0976148.1"/>
    <property type="molecule type" value="Genomic_DNA"/>
</dbReference>
<name>A0ABU5NJG3_9BACI</name>
<proteinExistence type="predicted"/>
<gene>
    <name evidence="1" type="ORF">U6C28_07520</name>
</gene>
<comment type="caution">
    <text evidence="1">The sequence shown here is derived from an EMBL/GenBank/DDBJ whole genome shotgun (WGS) entry which is preliminary data.</text>
</comment>
<keyword evidence="2" id="KW-1185">Reference proteome</keyword>
<evidence type="ECO:0000313" key="2">
    <source>
        <dbReference type="Proteomes" id="UP001289615"/>
    </source>
</evidence>
<accession>A0ABU5NJG3</accession>
<dbReference type="Proteomes" id="UP001289615">
    <property type="component" value="Unassembled WGS sequence"/>
</dbReference>
<reference evidence="1 2" key="1">
    <citation type="submission" date="2023-12" db="EMBL/GenBank/DDBJ databases">
        <title>Genome comparison identifies genes involved in endophytic behavior of Lysinibacillus irui and provides insights into its role as a plant-growth promoting bacterium.</title>
        <authorList>
            <person name="Hilario S."/>
            <person name="Matos I."/>
            <person name="Goncalves M.F.M."/>
            <person name="Pardo C.A."/>
            <person name="Santos M.J."/>
        </authorList>
    </citation>
    <scope>NUCLEOTIDE SEQUENCE [LARGE SCALE GENOMIC DNA]</scope>
    <source>
        <strain evidence="1 2">B3</strain>
    </source>
</reference>
<dbReference type="RefSeq" id="WP_322611170.1">
    <property type="nucleotide sequence ID" value="NZ_JAXLNX010000006.1"/>
</dbReference>
<protein>
    <submittedName>
        <fullName evidence="1">Uncharacterized protein</fullName>
    </submittedName>
</protein>
<sequence length="102" mass="11579">MIGNTVALKVKFANESGMLYDVTDVKLVIYNDRKKVIHEVDGDQIEKVDTGTYKYEYTIPNGSGQIYYEYQAMYQGSLIVGRRILTREWILRGGGCDGLCND</sequence>